<dbReference type="PRINTS" id="PR00380">
    <property type="entry name" value="KINESINHEAVY"/>
</dbReference>
<dbReference type="Pfam" id="PF00225">
    <property type="entry name" value="Kinesin"/>
    <property type="match status" value="1"/>
</dbReference>
<dbReference type="SMART" id="SM00129">
    <property type="entry name" value="KISc"/>
    <property type="match status" value="1"/>
</dbReference>
<evidence type="ECO:0000259" key="17">
    <source>
        <dbReference type="PROSITE" id="PS50067"/>
    </source>
</evidence>
<keyword evidence="6 13" id="KW-0547">Nucleotide-binding</keyword>
<evidence type="ECO:0000256" key="11">
    <source>
        <dbReference type="ARBA" id="ARBA00063975"/>
    </source>
</evidence>
<dbReference type="PANTHER" id="PTHR47970:SF30">
    <property type="entry name" value="KINESIN-LIKE PROTEIN"/>
    <property type="match status" value="1"/>
</dbReference>
<keyword evidence="10" id="KW-0206">Cytoskeleton</keyword>
<keyword evidence="4 14" id="KW-0493">Microtubule</keyword>
<feature type="compositionally biased region" description="Polar residues" evidence="16">
    <location>
        <begin position="558"/>
        <end position="568"/>
    </location>
</feature>
<feature type="region of interest" description="Disordered" evidence="16">
    <location>
        <begin position="540"/>
        <end position="570"/>
    </location>
</feature>
<dbReference type="InterPro" id="IPR027417">
    <property type="entry name" value="P-loop_NTPase"/>
</dbReference>
<gene>
    <name evidence="18" type="ORF">Gohar_005598</name>
</gene>
<evidence type="ECO:0000256" key="7">
    <source>
        <dbReference type="ARBA" id="ARBA00022840"/>
    </source>
</evidence>
<protein>
    <recommendedName>
        <fullName evidence="14">Kinesin-like protein</fullName>
    </recommendedName>
</protein>
<dbReference type="GO" id="GO:0005876">
    <property type="term" value="C:spindle microtubule"/>
    <property type="evidence" value="ECO:0007669"/>
    <property type="project" value="TreeGrafter"/>
</dbReference>
<dbReference type="Pfam" id="PF00514">
    <property type="entry name" value="Arm"/>
    <property type="match status" value="1"/>
</dbReference>
<keyword evidence="9 13" id="KW-0505">Motor protein</keyword>
<feature type="repeat" description="ARM" evidence="12">
    <location>
        <begin position="584"/>
        <end position="626"/>
    </location>
</feature>
<keyword evidence="5" id="KW-0677">Repeat</keyword>
<keyword evidence="19" id="KW-1185">Reference proteome</keyword>
<evidence type="ECO:0000256" key="14">
    <source>
        <dbReference type="RuleBase" id="RU000394"/>
    </source>
</evidence>
<dbReference type="PROSITE" id="PS50067">
    <property type="entry name" value="KINESIN_MOTOR_2"/>
    <property type="match status" value="1"/>
</dbReference>
<feature type="non-terminal residue" evidence="18">
    <location>
        <position position="1"/>
    </location>
</feature>
<dbReference type="Proteomes" id="UP000593560">
    <property type="component" value="Unassembled WGS sequence"/>
</dbReference>
<comment type="subcellular location">
    <subcellularLocation>
        <location evidence="1">Cytoplasm</location>
        <location evidence="1">Cytoskeleton</location>
    </subcellularLocation>
</comment>
<feature type="domain" description="Kinesin motor" evidence="17">
    <location>
        <begin position="9"/>
        <end position="352"/>
    </location>
</feature>
<feature type="repeat" description="ARM" evidence="12">
    <location>
        <begin position="625"/>
        <end position="658"/>
    </location>
</feature>
<keyword evidence="8 15" id="KW-0175">Coiled coil</keyword>
<dbReference type="AlphaFoldDB" id="A0A7J9H8G7"/>
<dbReference type="InterPro" id="IPR011989">
    <property type="entry name" value="ARM-like"/>
</dbReference>
<evidence type="ECO:0000256" key="2">
    <source>
        <dbReference type="ARBA" id="ARBA00010103"/>
    </source>
</evidence>
<proteinExistence type="inferred from homology"/>
<dbReference type="InterPro" id="IPR019821">
    <property type="entry name" value="Kinesin_motor_CS"/>
</dbReference>
<dbReference type="OrthoDB" id="3176171at2759"/>
<evidence type="ECO:0000256" key="3">
    <source>
        <dbReference type="ARBA" id="ARBA00022490"/>
    </source>
</evidence>
<dbReference type="GO" id="GO:0051231">
    <property type="term" value="P:spindle elongation"/>
    <property type="evidence" value="ECO:0007669"/>
    <property type="project" value="TreeGrafter"/>
</dbReference>
<dbReference type="InterPro" id="IPR016024">
    <property type="entry name" value="ARM-type_fold"/>
</dbReference>
<evidence type="ECO:0000256" key="8">
    <source>
        <dbReference type="ARBA" id="ARBA00023054"/>
    </source>
</evidence>
<accession>A0A7J9H8G7</accession>
<sequence length="658" mass="73193">LCFSSVPGRVRVAVRLRPRTAEESVADADFADCVELQPELKRLKLRKNNWDTDTYEFDEVLTEFASQKRVYEVVAKPVVEGVLDGYNGTIMAYGQTGTGKTYTLGRLGEEDTANRGIMVRAMEDILAEVSPEIDSVLVSYLQLYMESLQDLLDPTNDNISIVEEPKSGDVSLPGATLVEIRDQLSFLELLRLGEAHRHAANTKLNTESSRSHALLMVHVKRTVKGREPAHSSDNGNSTSMARSLRPPLVRKGKLVVVDLAGSERIDKSGSDGHTREEAKSINLSLSALGKCINALAENSAHVPVRDSKLTRLLRDSFGGTARTSLVITVGPSPRHRGETASTIMFGQRAMKVENMLKLKEEFDYKSLARRLDIQLDKLIMEHERKQKAFEVEIERIKAEAQNRISEAERNYADAVEKERLKYQKDYMESIKKLEEKWMMNQQNQGNERKEQMVHIAEEVAEVKKLLSKETSLRKAAEEEVDNLKSQLAQLKMSEASANSEILKLRKMVEDEVCQKEKLEGEISMLQSQLLHLSFEADETRKRLDRGGPGKVPGGLDSPVSQVRSQLKDSGNGEKASVAKLFEQVGLQRILSLLEAEDADVRIHAVKVVANLAAEETNQQKIVEAGGLKSLLMLLGSSEDETIHRVAAGAIANLAMNGK</sequence>
<evidence type="ECO:0000256" key="9">
    <source>
        <dbReference type="ARBA" id="ARBA00023175"/>
    </source>
</evidence>
<comment type="caution">
    <text evidence="18">The sequence shown here is derived from an EMBL/GenBank/DDBJ whole genome shotgun (WGS) entry which is preliminary data.</text>
</comment>
<dbReference type="Gene3D" id="3.40.850.10">
    <property type="entry name" value="Kinesin motor domain"/>
    <property type="match status" value="1"/>
</dbReference>
<dbReference type="InterPro" id="IPR000225">
    <property type="entry name" value="Armadillo"/>
</dbReference>
<keyword evidence="3" id="KW-0963">Cytoplasm</keyword>
<dbReference type="InterPro" id="IPR036961">
    <property type="entry name" value="Kinesin_motor_dom_sf"/>
</dbReference>
<evidence type="ECO:0000256" key="15">
    <source>
        <dbReference type="SAM" id="Coils"/>
    </source>
</evidence>
<dbReference type="GO" id="GO:0005524">
    <property type="term" value="F:ATP binding"/>
    <property type="evidence" value="ECO:0007669"/>
    <property type="project" value="UniProtKB-UniRule"/>
</dbReference>
<comment type="subunit">
    <text evidence="11">Interacts (via C-terminus) with NEK5.</text>
</comment>
<comment type="similarity">
    <text evidence="2">Belongs to the TRAFAC class myosin-kinesin ATPase superfamily. Kinesin family. Ungrouped subfamily.</text>
</comment>
<reference evidence="18 19" key="1">
    <citation type="journal article" date="2019" name="Genome Biol. Evol.">
        <title>Insights into the evolution of the New World diploid cottons (Gossypium, subgenus Houzingenia) based on genome sequencing.</title>
        <authorList>
            <person name="Grover C.E."/>
            <person name="Arick M.A. 2nd"/>
            <person name="Thrash A."/>
            <person name="Conover J.L."/>
            <person name="Sanders W.S."/>
            <person name="Peterson D.G."/>
            <person name="Frelichowski J.E."/>
            <person name="Scheffler J.A."/>
            <person name="Scheffler B.E."/>
            <person name="Wendel J.F."/>
        </authorList>
    </citation>
    <scope>NUCLEOTIDE SEQUENCE [LARGE SCALE GENOMIC DNA]</scope>
    <source>
        <strain evidence="18">0</strain>
        <tissue evidence="18">Leaf</tissue>
    </source>
</reference>
<dbReference type="CDD" id="cd00106">
    <property type="entry name" value="KISc"/>
    <property type="match status" value="1"/>
</dbReference>
<dbReference type="InterPro" id="IPR001752">
    <property type="entry name" value="Kinesin_motor_dom"/>
</dbReference>
<name>A0A7J9H8G7_9ROSI</name>
<evidence type="ECO:0000313" key="19">
    <source>
        <dbReference type="Proteomes" id="UP000593560"/>
    </source>
</evidence>
<feature type="coiled-coil region" evidence="15">
    <location>
        <begin position="459"/>
        <end position="528"/>
    </location>
</feature>
<feature type="non-terminal residue" evidence="18">
    <location>
        <position position="658"/>
    </location>
</feature>
<evidence type="ECO:0000256" key="4">
    <source>
        <dbReference type="ARBA" id="ARBA00022701"/>
    </source>
</evidence>
<dbReference type="SUPFAM" id="SSF48371">
    <property type="entry name" value="ARM repeat"/>
    <property type="match status" value="1"/>
</dbReference>
<dbReference type="GO" id="GO:0090307">
    <property type="term" value="P:mitotic spindle assembly"/>
    <property type="evidence" value="ECO:0007669"/>
    <property type="project" value="TreeGrafter"/>
</dbReference>
<evidence type="ECO:0000256" key="1">
    <source>
        <dbReference type="ARBA" id="ARBA00004245"/>
    </source>
</evidence>
<dbReference type="FunFam" id="3.40.850.10:FF:000036">
    <property type="entry name" value="Kinesin-like protein"/>
    <property type="match status" value="1"/>
</dbReference>
<dbReference type="SMART" id="SM00185">
    <property type="entry name" value="ARM"/>
    <property type="match status" value="2"/>
</dbReference>
<feature type="region of interest" description="Disordered" evidence="16">
    <location>
        <begin position="224"/>
        <end position="245"/>
    </location>
</feature>
<dbReference type="EMBL" id="JABFAD010000008">
    <property type="protein sequence ID" value="MBA0806131.1"/>
    <property type="molecule type" value="Genomic_DNA"/>
</dbReference>
<dbReference type="GO" id="GO:0008017">
    <property type="term" value="F:microtubule binding"/>
    <property type="evidence" value="ECO:0007669"/>
    <property type="project" value="InterPro"/>
</dbReference>
<evidence type="ECO:0000256" key="12">
    <source>
        <dbReference type="PROSITE-ProRule" id="PRU00259"/>
    </source>
</evidence>
<organism evidence="18 19">
    <name type="scientific">Gossypium harknessii</name>
    <dbReference type="NCBI Taxonomy" id="34285"/>
    <lineage>
        <taxon>Eukaryota</taxon>
        <taxon>Viridiplantae</taxon>
        <taxon>Streptophyta</taxon>
        <taxon>Embryophyta</taxon>
        <taxon>Tracheophyta</taxon>
        <taxon>Spermatophyta</taxon>
        <taxon>Magnoliopsida</taxon>
        <taxon>eudicotyledons</taxon>
        <taxon>Gunneridae</taxon>
        <taxon>Pentapetalae</taxon>
        <taxon>rosids</taxon>
        <taxon>malvids</taxon>
        <taxon>Malvales</taxon>
        <taxon>Malvaceae</taxon>
        <taxon>Malvoideae</taxon>
        <taxon>Gossypium</taxon>
    </lineage>
</organism>
<feature type="coiled-coil region" evidence="15">
    <location>
        <begin position="379"/>
        <end position="417"/>
    </location>
</feature>
<dbReference type="Gene3D" id="1.25.10.10">
    <property type="entry name" value="Leucine-rich Repeat Variant"/>
    <property type="match status" value="1"/>
</dbReference>
<dbReference type="GO" id="GO:0072686">
    <property type="term" value="C:mitotic spindle"/>
    <property type="evidence" value="ECO:0007669"/>
    <property type="project" value="TreeGrafter"/>
</dbReference>
<evidence type="ECO:0000313" key="18">
    <source>
        <dbReference type="EMBL" id="MBA0806131.1"/>
    </source>
</evidence>
<evidence type="ECO:0000256" key="13">
    <source>
        <dbReference type="PROSITE-ProRule" id="PRU00283"/>
    </source>
</evidence>
<keyword evidence="7 13" id="KW-0067">ATP-binding</keyword>
<feature type="binding site" evidence="13">
    <location>
        <begin position="94"/>
        <end position="101"/>
    </location>
    <ligand>
        <name>ATP</name>
        <dbReference type="ChEBI" id="CHEBI:30616"/>
    </ligand>
</feature>
<evidence type="ECO:0000256" key="6">
    <source>
        <dbReference type="ARBA" id="ARBA00022741"/>
    </source>
</evidence>
<evidence type="ECO:0000256" key="10">
    <source>
        <dbReference type="ARBA" id="ARBA00023212"/>
    </source>
</evidence>
<feature type="compositionally biased region" description="Polar residues" evidence="16">
    <location>
        <begin position="231"/>
        <end position="241"/>
    </location>
</feature>
<evidence type="ECO:0000256" key="16">
    <source>
        <dbReference type="SAM" id="MobiDB-lite"/>
    </source>
</evidence>
<dbReference type="SUPFAM" id="SSF52540">
    <property type="entry name" value="P-loop containing nucleoside triphosphate hydrolases"/>
    <property type="match status" value="1"/>
</dbReference>
<evidence type="ECO:0000256" key="5">
    <source>
        <dbReference type="ARBA" id="ARBA00022737"/>
    </source>
</evidence>
<dbReference type="GO" id="GO:0007018">
    <property type="term" value="P:microtubule-based movement"/>
    <property type="evidence" value="ECO:0007669"/>
    <property type="project" value="InterPro"/>
</dbReference>
<dbReference type="InterPro" id="IPR047149">
    <property type="entry name" value="KIF11-like"/>
</dbReference>
<dbReference type="PROSITE" id="PS00411">
    <property type="entry name" value="KINESIN_MOTOR_1"/>
    <property type="match status" value="1"/>
</dbReference>
<dbReference type="GO" id="GO:0008574">
    <property type="term" value="F:plus-end-directed microtubule motor activity"/>
    <property type="evidence" value="ECO:0007669"/>
    <property type="project" value="TreeGrafter"/>
</dbReference>
<dbReference type="PANTHER" id="PTHR47970">
    <property type="entry name" value="KINESIN-LIKE PROTEIN KIF11"/>
    <property type="match status" value="1"/>
</dbReference>
<dbReference type="PROSITE" id="PS50176">
    <property type="entry name" value="ARM_REPEAT"/>
    <property type="match status" value="2"/>
</dbReference>